<dbReference type="PANTHER" id="PTHR33116">
    <property type="entry name" value="REVERSE TRANSCRIPTASE ZINC-BINDING DOMAIN-CONTAINING PROTEIN-RELATED-RELATED"/>
    <property type="match status" value="1"/>
</dbReference>
<evidence type="ECO:0008006" key="2">
    <source>
        <dbReference type="Google" id="ProtNLM"/>
    </source>
</evidence>
<dbReference type="AlphaFoldDB" id="A0A2N9EKS1"/>
<organism evidence="1">
    <name type="scientific">Fagus sylvatica</name>
    <name type="common">Beechnut</name>
    <dbReference type="NCBI Taxonomy" id="28930"/>
    <lineage>
        <taxon>Eukaryota</taxon>
        <taxon>Viridiplantae</taxon>
        <taxon>Streptophyta</taxon>
        <taxon>Embryophyta</taxon>
        <taxon>Tracheophyta</taxon>
        <taxon>Spermatophyta</taxon>
        <taxon>Magnoliopsida</taxon>
        <taxon>eudicotyledons</taxon>
        <taxon>Gunneridae</taxon>
        <taxon>Pentapetalae</taxon>
        <taxon>rosids</taxon>
        <taxon>fabids</taxon>
        <taxon>Fagales</taxon>
        <taxon>Fagaceae</taxon>
        <taxon>Fagus</taxon>
    </lineage>
</organism>
<protein>
    <recommendedName>
        <fullName evidence="2">Reverse transcriptase zinc-binding domain-containing protein</fullName>
    </recommendedName>
</protein>
<proteinExistence type="predicted"/>
<reference evidence="1" key="1">
    <citation type="submission" date="2018-02" db="EMBL/GenBank/DDBJ databases">
        <authorList>
            <person name="Cohen D.B."/>
            <person name="Kent A.D."/>
        </authorList>
    </citation>
    <scope>NUCLEOTIDE SEQUENCE</scope>
</reference>
<evidence type="ECO:0000313" key="1">
    <source>
        <dbReference type="EMBL" id="SPC75179.1"/>
    </source>
</evidence>
<sequence>MERRLAGWNRLYLSKGGKVTLIKITLSNFPTYFLSLFPISVGVARRLEKIQRDFLWSGLGEEFKYHLVSWPKICDQFAMEAWQSEICKDLIKLFWVSGCGAMVLIAKLFGDGWWMQNMGVCGVVGAQKMFKEPLKMTFPDLFSIARDKDAAIVDLMSFGPGGLHWNLSFFPSVHNWELETLTSFMDLIYATPLSGMGEDRLWWECPSNHNFAVKRFSLLINCGSGVSSSRIGAVCANGVGRVWITSFCIVPWLWISGP</sequence>
<dbReference type="PANTHER" id="PTHR33116:SF78">
    <property type="entry name" value="OS12G0587133 PROTEIN"/>
    <property type="match status" value="1"/>
</dbReference>
<accession>A0A2N9EKS1</accession>
<name>A0A2N9EKS1_FAGSY</name>
<dbReference type="EMBL" id="OIVN01000147">
    <property type="protein sequence ID" value="SPC75179.1"/>
    <property type="molecule type" value="Genomic_DNA"/>
</dbReference>
<gene>
    <name evidence="1" type="ORF">FSB_LOCUS3061</name>
</gene>